<comment type="caution">
    <text evidence="2">The sequence shown here is derived from an EMBL/GenBank/DDBJ whole genome shotgun (WGS) entry which is preliminary data.</text>
</comment>
<gene>
    <name evidence="2" type="ORF">EVAR_41032_1</name>
</gene>
<dbReference type="Proteomes" id="UP000299102">
    <property type="component" value="Unassembled WGS sequence"/>
</dbReference>
<organism evidence="2 3">
    <name type="scientific">Eumeta variegata</name>
    <name type="common">Bagworm moth</name>
    <name type="synonym">Eumeta japonica</name>
    <dbReference type="NCBI Taxonomy" id="151549"/>
    <lineage>
        <taxon>Eukaryota</taxon>
        <taxon>Metazoa</taxon>
        <taxon>Ecdysozoa</taxon>
        <taxon>Arthropoda</taxon>
        <taxon>Hexapoda</taxon>
        <taxon>Insecta</taxon>
        <taxon>Pterygota</taxon>
        <taxon>Neoptera</taxon>
        <taxon>Endopterygota</taxon>
        <taxon>Lepidoptera</taxon>
        <taxon>Glossata</taxon>
        <taxon>Ditrysia</taxon>
        <taxon>Tineoidea</taxon>
        <taxon>Psychidae</taxon>
        <taxon>Oiketicinae</taxon>
        <taxon>Eumeta</taxon>
    </lineage>
</organism>
<accession>A0A4C1YXM9</accession>
<proteinExistence type="predicted"/>
<dbReference type="EMBL" id="BGZK01001493">
    <property type="protein sequence ID" value="GBP81036.1"/>
    <property type="molecule type" value="Genomic_DNA"/>
</dbReference>
<protein>
    <submittedName>
        <fullName evidence="2">Uncharacterized protein</fullName>
    </submittedName>
</protein>
<evidence type="ECO:0000313" key="3">
    <source>
        <dbReference type="Proteomes" id="UP000299102"/>
    </source>
</evidence>
<reference evidence="2 3" key="1">
    <citation type="journal article" date="2019" name="Commun. Biol.">
        <title>The bagworm genome reveals a unique fibroin gene that provides high tensile strength.</title>
        <authorList>
            <person name="Kono N."/>
            <person name="Nakamura H."/>
            <person name="Ohtoshi R."/>
            <person name="Tomita M."/>
            <person name="Numata K."/>
            <person name="Arakawa K."/>
        </authorList>
    </citation>
    <scope>NUCLEOTIDE SEQUENCE [LARGE SCALE GENOMIC DNA]</scope>
</reference>
<feature type="compositionally biased region" description="Basic and acidic residues" evidence="1">
    <location>
        <begin position="35"/>
        <end position="44"/>
    </location>
</feature>
<feature type="region of interest" description="Disordered" evidence="1">
    <location>
        <begin position="66"/>
        <end position="110"/>
    </location>
</feature>
<feature type="region of interest" description="Disordered" evidence="1">
    <location>
        <begin position="32"/>
        <end position="53"/>
    </location>
</feature>
<evidence type="ECO:0000313" key="2">
    <source>
        <dbReference type="EMBL" id="GBP81036.1"/>
    </source>
</evidence>
<dbReference type="AlphaFoldDB" id="A0A4C1YXM9"/>
<name>A0A4C1YXM9_EUMVA</name>
<keyword evidence="3" id="KW-1185">Reference proteome</keyword>
<evidence type="ECO:0000256" key="1">
    <source>
        <dbReference type="SAM" id="MobiDB-lite"/>
    </source>
</evidence>
<sequence>MEINYFTLAGCKILPWRIDVEFTPRIHVTPPNDGCNRRTIEHVPPRRKPPQIAGARVRVRPLVLNSDAVGTTPTDSRPPHVAGGAGAVDARGSNSLSLTTAAGGPAGRER</sequence>